<name>A0AAW2FIS5_9HYME</name>
<accession>A0AAW2FIS5</accession>
<reference evidence="1 2" key="1">
    <citation type="submission" date="2023-03" db="EMBL/GenBank/DDBJ databases">
        <title>High recombination rates correlate with genetic variation in Cardiocondyla obscurior ants.</title>
        <authorList>
            <person name="Errbii M."/>
        </authorList>
    </citation>
    <scope>NUCLEOTIDE SEQUENCE [LARGE SCALE GENOMIC DNA]</scope>
    <source>
        <strain evidence="1">Alpha-2009</strain>
        <tissue evidence="1">Whole body</tissue>
    </source>
</reference>
<gene>
    <name evidence="1" type="ORF">PUN28_010543</name>
</gene>
<organism evidence="1 2">
    <name type="scientific">Cardiocondyla obscurior</name>
    <dbReference type="NCBI Taxonomy" id="286306"/>
    <lineage>
        <taxon>Eukaryota</taxon>
        <taxon>Metazoa</taxon>
        <taxon>Ecdysozoa</taxon>
        <taxon>Arthropoda</taxon>
        <taxon>Hexapoda</taxon>
        <taxon>Insecta</taxon>
        <taxon>Pterygota</taxon>
        <taxon>Neoptera</taxon>
        <taxon>Endopterygota</taxon>
        <taxon>Hymenoptera</taxon>
        <taxon>Apocrita</taxon>
        <taxon>Aculeata</taxon>
        <taxon>Formicoidea</taxon>
        <taxon>Formicidae</taxon>
        <taxon>Myrmicinae</taxon>
        <taxon>Cardiocondyla</taxon>
    </lineage>
</organism>
<dbReference type="AlphaFoldDB" id="A0AAW2FIS5"/>
<dbReference type="Proteomes" id="UP001430953">
    <property type="component" value="Unassembled WGS sequence"/>
</dbReference>
<protein>
    <submittedName>
        <fullName evidence="1">Uncharacterized protein</fullName>
    </submittedName>
</protein>
<proteinExistence type="predicted"/>
<evidence type="ECO:0000313" key="2">
    <source>
        <dbReference type="Proteomes" id="UP001430953"/>
    </source>
</evidence>
<evidence type="ECO:0000313" key="1">
    <source>
        <dbReference type="EMBL" id="KAL0115043.1"/>
    </source>
</evidence>
<sequence>MRMTRGITGTGNLRVMAIIFPPRCAESSRGDNKGLWMLPIQFRHPPPPNVRYDRWALHLGFAEIDMSLINKLRLHFSFSF</sequence>
<dbReference type="EMBL" id="JADYXP020000010">
    <property type="protein sequence ID" value="KAL0115043.1"/>
    <property type="molecule type" value="Genomic_DNA"/>
</dbReference>
<comment type="caution">
    <text evidence="1">The sequence shown here is derived from an EMBL/GenBank/DDBJ whole genome shotgun (WGS) entry which is preliminary data.</text>
</comment>
<keyword evidence="2" id="KW-1185">Reference proteome</keyword>